<dbReference type="InterPro" id="IPR003784">
    <property type="entry name" value="BioY"/>
</dbReference>
<feature type="transmembrane region" description="Helical" evidence="3">
    <location>
        <begin position="59"/>
        <end position="82"/>
    </location>
</feature>
<evidence type="ECO:0000256" key="2">
    <source>
        <dbReference type="PIRNR" id="PIRNR016661"/>
    </source>
</evidence>
<dbReference type="GO" id="GO:0015225">
    <property type="term" value="F:biotin transmembrane transporter activity"/>
    <property type="evidence" value="ECO:0007669"/>
    <property type="project" value="UniProtKB-UniRule"/>
</dbReference>
<dbReference type="EMBL" id="SWBM01000001">
    <property type="protein sequence ID" value="TKC19370.1"/>
    <property type="molecule type" value="Genomic_DNA"/>
</dbReference>
<dbReference type="Gene3D" id="1.10.1760.20">
    <property type="match status" value="1"/>
</dbReference>
<dbReference type="PANTHER" id="PTHR34295">
    <property type="entry name" value="BIOTIN TRANSPORTER BIOY"/>
    <property type="match status" value="1"/>
</dbReference>
<keyword evidence="2" id="KW-0813">Transport</keyword>
<name>A0A4V5P1V3_9BACI</name>
<keyword evidence="3" id="KW-0812">Transmembrane</keyword>
<comment type="similarity">
    <text evidence="1 2">Belongs to the BioY family.</text>
</comment>
<gene>
    <name evidence="4" type="ORF">FA727_07475</name>
</gene>
<dbReference type="AlphaFoldDB" id="A0A4V5P1V3"/>
<keyword evidence="3" id="KW-1133">Transmembrane helix</keyword>
<keyword evidence="2" id="KW-1003">Cell membrane</keyword>
<protein>
    <recommendedName>
        <fullName evidence="2">Biotin transporter</fullName>
    </recommendedName>
</protein>
<evidence type="ECO:0000313" key="5">
    <source>
        <dbReference type="Proteomes" id="UP000307756"/>
    </source>
</evidence>
<reference evidence="4 5" key="1">
    <citation type="journal article" date="2011" name="J. Microbiol.">
        <title>Bacillus kyonggiensis sp. nov., isolated from soil of a lettuce field.</title>
        <authorList>
            <person name="Dong K."/>
            <person name="Lee S."/>
        </authorList>
    </citation>
    <scope>NUCLEOTIDE SEQUENCE [LARGE SCALE GENOMIC DNA]</scope>
    <source>
        <strain evidence="4 5">NB22</strain>
    </source>
</reference>
<proteinExistence type="inferred from homology"/>
<organism evidence="4 5">
    <name type="scientific">Robertmurraya kyonggiensis</name>
    <dbReference type="NCBI Taxonomy" id="1037680"/>
    <lineage>
        <taxon>Bacteria</taxon>
        <taxon>Bacillati</taxon>
        <taxon>Bacillota</taxon>
        <taxon>Bacilli</taxon>
        <taxon>Bacillales</taxon>
        <taxon>Bacillaceae</taxon>
        <taxon>Robertmurraya</taxon>
    </lineage>
</organism>
<feature type="transmembrane region" description="Helical" evidence="3">
    <location>
        <begin position="142"/>
        <end position="171"/>
    </location>
</feature>
<dbReference type="PIRSF" id="PIRSF016661">
    <property type="entry name" value="BioY"/>
    <property type="match status" value="1"/>
</dbReference>
<dbReference type="OrthoDB" id="9803495at2"/>
<dbReference type="GO" id="GO:0005886">
    <property type="term" value="C:plasma membrane"/>
    <property type="evidence" value="ECO:0007669"/>
    <property type="project" value="UniProtKB-SubCell"/>
</dbReference>
<evidence type="ECO:0000256" key="3">
    <source>
        <dbReference type="SAM" id="Phobius"/>
    </source>
</evidence>
<evidence type="ECO:0000256" key="1">
    <source>
        <dbReference type="ARBA" id="ARBA00010692"/>
    </source>
</evidence>
<evidence type="ECO:0000313" key="4">
    <source>
        <dbReference type="EMBL" id="TKC19370.1"/>
    </source>
</evidence>
<feature type="transmembrane region" description="Helical" evidence="3">
    <location>
        <begin position="35"/>
        <end position="52"/>
    </location>
</feature>
<sequence length="190" mass="19959">MSKEQIKLRSMIITALFAAIIGVMAQLTIPLPLVPITGQTLAIGLAATILGARYGTLSVLLYIAIGSIGVPVFAEFSAGLSVLVGPTGGFLIGFIPATFIIGLFLEKLGFTFKNAIIANIIGMLITLAFGTVWLKIATDLSWVSALASGFTPFLVVGTIKAILASWIGIIVRKRLLSAKLLISNDIKQSA</sequence>
<dbReference type="Proteomes" id="UP000307756">
    <property type="component" value="Unassembled WGS sequence"/>
</dbReference>
<feature type="transmembrane region" description="Helical" evidence="3">
    <location>
        <begin position="12"/>
        <end position="29"/>
    </location>
</feature>
<comment type="subcellular location">
    <subcellularLocation>
        <location evidence="2">Cell membrane</location>
        <topology evidence="2">Multi-pass membrane protein</topology>
    </subcellularLocation>
</comment>
<keyword evidence="2 3" id="KW-0472">Membrane</keyword>
<feature type="transmembrane region" description="Helical" evidence="3">
    <location>
        <begin position="88"/>
        <end position="105"/>
    </location>
</feature>
<dbReference type="PANTHER" id="PTHR34295:SF1">
    <property type="entry name" value="BIOTIN TRANSPORTER BIOY"/>
    <property type="match status" value="1"/>
</dbReference>
<comment type="caution">
    <text evidence="4">The sequence shown here is derived from an EMBL/GenBank/DDBJ whole genome shotgun (WGS) entry which is preliminary data.</text>
</comment>
<feature type="transmembrane region" description="Helical" evidence="3">
    <location>
        <begin position="117"/>
        <end position="136"/>
    </location>
</feature>
<dbReference type="RefSeq" id="WP_136830279.1">
    <property type="nucleotide sequence ID" value="NZ_SWBM01000001.1"/>
</dbReference>
<keyword evidence="5" id="KW-1185">Reference proteome</keyword>
<dbReference type="Pfam" id="PF02632">
    <property type="entry name" value="BioY"/>
    <property type="match status" value="1"/>
</dbReference>
<accession>A0A4V5P1V3</accession>